<feature type="region of interest" description="Disordered" evidence="4">
    <location>
        <begin position="457"/>
        <end position="476"/>
    </location>
</feature>
<keyword evidence="3" id="KW-0449">Lipoprotein</keyword>
<dbReference type="GO" id="GO:0009982">
    <property type="term" value="F:pseudouridine synthase activity"/>
    <property type="evidence" value="ECO:0007669"/>
    <property type="project" value="InterPro"/>
</dbReference>
<dbReference type="SMART" id="SM00177">
    <property type="entry name" value="ARF"/>
    <property type="match status" value="1"/>
</dbReference>
<evidence type="ECO:0000256" key="3">
    <source>
        <dbReference type="ARBA" id="ARBA00023288"/>
    </source>
</evidence>
<dbReference type="GO" id="GO:0001522">
    <property type="term" value="P:pseudouridine synthesis"/>
    <property type="evidence" value="ECO:0007669"/>
    <property type="project" value="InterPro"/>
</dbReference>
<dbReference type="Proteomes" id="UP000727407">
    <property type="component" value="Unassembled WGS sequence"/>
</dbReference>
<dbReference type="Gene3D" id="3.40.50.300">
    <property type="entry name" value="P-loop containing nucleotide triphosphate hydrolases"/>
    <property type="match status" value="1"/>
</dbReference>
<organism evidence="5 6">
    <name type="scientific">Clarias magur</name>
    <name type="common">Asian catfish</name>
    <name type="synonym">Macropteronotus magur</name>
    <dbReference type="NCBI Taxonomy" id="1594786"/>
    <lineage>
        <taxon>Eukaryota</taxon>
        <taxon>Metazoa</taxon>
        <taxon>Chordata</taxon>
        <taxon>Craniata</taxon>
        <taxon>Vertebrata</taxon>
        <taxon>Euteleostomi</taxon>
        <taxon>Actinopterygii</taxon>
        <taxon>Neopterygii</taxon>
        <taxon>Teleostei</taxon>
        <taxon>Ostariophysi</taxon>
        <taxon>Siluriformes</taxon>
        <taxon>Clariidae</taxon>
        <taxon>Clarias</taxon>
    </lineage>
</organism>
<dbReference type="InterPro" id="IPR001806">
    <property type="entry name" value="Small_GTPase"/>
</dbReference>
<dbReference type="CDD" id="cd00154">
    <property type="entry name" value="Rab"/>
    <property type="match status" value="1"/>
</dbReference>
<dbReference type="FunFam" id="3.40.50.300:FF:001129">
    <property type="entry name" value="ras-related protein Rab-44 isoform X2"/>
    <property type="match status" value="1"/>
</dbReference>
<feature type="region of interest" description="Disordered" evidence="4">
    <location>
        <begin position="378"/>
        <end position="435"/>
    </location>
</feature>
<feature type="compositionally biased region" description="Basic and acidic residues" evidence="4">
    <location>
        <begin position="144"/>
        <end position="157"/>
    </location>
</feature>
<dbReference type="PANTHER" id="PTHR47977">
    <property type="entry name" value="RAS-RELATED PROTEIN RAB"/>
    <property type="match status" value="1"/>
</dbReference>
<feature type="region of interest" description="Disordered" evidence="4">
    <location>
        <begin position="1"/>
        <end position="128"/>
    </location>
</feature>
<name>A0A8J4UIJ7_CLAMG</name>
<feature type="compositionally biased region" description="Basic and acidic residues" evidence="4">
    <location>
        <begin position="312"/>
        <end position="323"/>
    </location>
</feature>
<feature type="region of interest" description="Disordered" evidence="4">
    <location>
        <begin position="312"/>
        <end position="337"/>
    </location>
</feature>
<proteinExistence type="predicted"/>
<dbReference type="GO" id="GO:0003723">
    <property type="term" value="F:RNA binding"/>
    <property type="evidence" value="ECO:0007669"/>
    <property type="project" value="InterPro"/>
</dbReference>
<feature type="compositionally biased region" description="Acidic residues" evidence="4">
    <location>
        <begin position="169"/>
        <end position="178"/>
    </location>
</feature>
<feature type="compositionally biased region" description="Polar residues" evidence="4">
    <location>
        <begin position="89"/>
        <end position="99"/>
    </location>
</feature>
<dbReference type="SMART" id="SM00173">
    <property type="entry name" value="RAS"/>
    <property type="match status" value="1"/>
</dbReference>
<dbReference type="PROSITE" id="PS51421">
    <property type="entry name" value="RAS"/>
    <property type="match status" value="1"/>
</dbReference>
<reference evidence="5" key="1">
    <citation type="submission" date="2020-07" db="EMBL/GenBank/DDBJ databases">
        <title>Clarias magur genome sequencing, assembly and annotation.</title>
        <authorList>
            <person name="Kushwaha B."/>
            <person name="Kumar R."/>
            <person name="Das P."/>
            <person name="Joshi C.G."/>
            <person name="Kumar D."/>
            <person name="Nagpure N.S."/>
            <person name="Pandey M."/>
            <person name="Agarwal S."/>
            <person name="Srivastava S."/>
            <person name="Singh M."/>
            <person name="Sahoo L."/>
            <person name="Jayasankar P."/>
            <person name="Meher P.K."/>
            <person name="Koringa P.G."/>
            <person name="Iquebal M.A."/>
            <person name="Das S.P."/>
            <person name="Bit A."/>
            <person name="Patnaik S."/>
            <person name="Patel N."/>
            <person name="Shah T.M."/>
            <person name="Hinsu A."/>
            <person name="Jena J.K."/>
        </authorList>
    </citation>
    <scope>NUCLEOTIDE SEQUENCE</scope>
    <source>
        <strain evidence="5">CIFAMagur01</strain>
        <tissue evidence="5">Testis</tissue>
    </source>
</reference>
<evidence type="ECO:0000256" key="2">
    <source>
        <dbReference type="ARBA" id="ARBA00023134"/>
    </source>
</evidence>
<dbReference type="InterPro" id="IPR050227">
    <property type="entry name" value="Rab"/>
</dbReference>
<feature type="compositionally biased region" description="Polar residues" evidence="4">
    <location>
        <begin position="71"/>
        <end position="80"/>
    </location>
</feature>
<dbReference type="GO" id="GO:0003924">
    <property type="term" value="F:GTPase activity"/>
    <property type="evidence" value="ECO:0007669"/>
    <property type="project" value="InterPro"/>
</dbReference>
<dbReference type="EMBL" id="QNUK01000005">
    <property type="protein sequence ID" value="KAF5909368.1"/>
    <property type="molecule type" value="Genomic_DNA"/>
</dbReference>
<dbReference type="NCBIfam" id="TIGR00231">
    <property type="entry name" value="small_GTP"/>
    <property type="match status" value="1"/>
</dbReference>
<comment type="caution">
    <text evidence="5">The sequence shown here is derived from an EMBL/GenBank/DDBJ whole genome shotgun (WGS) entry which is preliminary data.</text>
</comment>
<dbReference type="InterPro" id="IPR027417">
    <property type="entry name" value="P-loop_NTPase"/>
</dbReference>
<dbReference type="PROSITE" id="PS51419">
    <property type="entry name" value="RAB"/>
    <property type="match status" value="1"/>
</dbReference>
<dbReference type="SUPFAM" id="SSF55120">
    <property type="entry name" value="Pseudouridine synthase"/>
    <property type="match status" value="1"/>
</dbReference>
<dbReference type="SMART" id="SM00175">
    <property type="entry name" value="RAB"/>
    <property type="match status" value="1"/>
</dbReference>
<protein>
    <submittedName>
        <fullName evidence="5">Ras and EF-hand domain-containing protein</fullName>
    </submittedName>
</protein>
<dbReference type="InterPro" id="IPR005225">
    <property type="entry name" value="Small_GTP-bd"/>
</dbReference>
<dbReference type="PROSITE" id="PS51417">
    <property type="entry name" value="ARF"/>
    <property type="match status" value="1"/>
</dbReference>
<dbReference type="GO" id="GO:0005525">
    <property type="term" value="F:GTP binding"/>
    <property type="evidence" value="ECO:0007669"/>
    <property type="project" value="UniProtKB-KW"/>
</dbReference>
<dbReference type="Pfam" id="PF00071">
    <property type="entry name" value="Ras"/>
    <property type="match status" value="1"/>
</dbReference>
<dbReference type="PRINTS" id="PR00449">
    <property type="entry name" value="RASTRNSFRMNG"/>
</dbReference>
<dbReference type="SUPFAM" id="SSF52540">
    <property type="entry name" value="P-loop containing nucleoside triphosphate hydrolases"/>
    <property type="match status" value="1"/>
</dbReference>
<feature type="non-terminal residue" evidence="5">
    <location>
        <position position="741"/>
    </location>
</feature>
<dbReference type="SMART" id="SM00176">
    <property type="entry name" value="RAN"/>
    <property type="match status" value="1"/>
</dbReference>
<dbReference type="OrthoDB" id="9989112at2759"/>
<feature type="compositionally biased region" description="Basic and acidic residues" evidence="4">
    <location>
        <begin position="420"/>
        <end position="435"/>
    </location>
</feature>
<dbReference type="SMART" id="SM00174">
    <property type="entry name" value="RHO"/>
    <property type="match status" value="1"/>
</dbReference>
<dbReference type="AlphaFoldDB" id="A0A8J4UIJ7"/>
<dbReference type="PROSITE" id="PS51420">
    <property type="entry name" value="RHO"/>
    <property type="match status" value="1"/>
</dbReference>
<keyword evidence="2" id="KW-0342">GTP-binding</keyword>
<evidence type="ECO:0000313" key="5">
    <source>
        <dbReference type="EMBL" id="KAF5909368.1"/>
    </source>
</evidence>
<keyword evidence="6" id="KW-1185">Reference proteome</keyword>
<accession>A0A8J4UIJ7</accession>
<sequence length="741" mass="83323">MSSRKFKKNQKLGSSRRNKNRNKDIEENEDDDGFPDPGNEKHDSEHSQFSTVSKNQESKEPAQFDSDQPVIASTSKNPSELSPHPQLYESKNLTGQAEVTNKKRKMGSTRKSNRELKFGGIYEDEPELGGHVCVEGIKEQGETVEVSIKENSGKEDQTSLSDCAPNQSAEDESSNLQEEDLAHGTTMHNEDDHNNDEHQHLETAIQSKLMDSSSSELNQSKEEEFSQDLIHTSLDFSIFTQTECNVALQESDESLKICQQMDTFTTDHKSSIDTTTPLNENREEGQDVQMSLNNLIHNDKLSMMEQNVLKTMDDQSSYKREDVDTLDSCSAKEKNEVTEVQSVALIDEHEHGTQDDKMATDIWPNVISKAYENKDEDHLKKNDDSLNVAKESSDKSKSRELREDTDEYKEDSDPFYMSEPESRQISHPDSEARPGIEEVKEAVGKGTNASTEAGLVSLDTIRKTSPGDVGTGGRPKIDFDQWNEQIPDFGVAVYNIVMVGNSNVGKTSFIKRLQNGHFIPDYSATIGVDTFVQTVTFGSRTVKLYVWDTAGQERYHSITRQVFHKAQGLLLMYDITSSQSFQAVRAWISQVQEKAPPDVILMLLGNKNDRADREVQLKEGEDLSKEYDIDFMECSAATGENVLESLKTLACSWSRKRKHCPGESVQITCDQDHVTNGKLERVLAMIQGANQKALIMYSRVDLNTQEAYELAVKGQFRPQDKSPPILTGLRCVGFKPPHFKL</sequence>
<evidence type="ECO:0000313" key="6">
    <source>
        <dbReference type="Proteomes" id="UP000727407"/>
    </source>
</evidence>
<keyword evidence="1" id="KW-0547">Nucleotide-binding</keyword>
<evidence type="ECO:0000256" key="4">
    <source>
        <dbReference type="SAM" id="MobiDB-lite"/>
    </source>
</evidence>
<dbReference type="InterPro" id="IPR020103">
    <property type="entry name" value="PsdUridine_synth_cat_dom_sf"/>
</dbReference>
<feature type="compositionally biased region" description="Polar residues" evidence="4">
    <location>
        <begin position="158"/>
        <end position="168"/>
    </location>
</feature>
<feature type="compositionally biased region" description="Basic residues" evidence="4">
    <location>
        <begin position="1"/>
        <end position="20"/>
    </location>
</feature>
<gene>
    <name evidence="5" type="ORF">DAT39_000942</name>
</gene>
<feature type="region of interest" description="Disordered" evidence="4">
    <location>
        <begin position="144"/>
        <end position="178"/>
    </location>
</feature>
<feature type="compositionally biased region" description="Basic and acidic residues" evidence="4">
    <location>
        <begin position="391"/>
        <end position="402"/>
    </location>
</feature>
<evidence type="ECO:0000256" key="1">
    <source>
        <dbReference type="ARBA" id="ARBA00022741"/>
    </source>
</evidence>